<accession>A0ABV5YBF6</accession>
<sequence>MGTVVQAAAVQDLPEPTSYRGQHLVDLPIDDDAWLRSQGGSHWLAPTVDPGLAGVCWEHPLNDQSGVAVKDVVIPIDFGEPVPQALNDCYLYFKLSATVEADNA</sequence>
<reference evidence="1 2" key="1">
    <citation type="submission" date="2024-09" db="EMBL/GenBank/DDBJ databases">
        <authorList>
            <person name="Sun Q."/>
            <person name="Mori K."/>
        </authorList>
    </citation>
    <scope>NUCLEOTIDE SEQUENCE [LARGE SCALE GENOMIC DNA]</scope>
    <source>
        <strain evidence="1 2">TBRC 0563</strain>
    </source>
</reference>
<dbReference type="RefSeq" id="WP_378195760.1">
    <property type="nucleotide sequence ID" value="NZ_JBHLZP010000020.1"/>
</dbReference>
<gene>
    <name evidence="1" type="ORF">ACFFNX_04845</name>
</gene>
<evidence type="ECO:0000313" key="2">
    <source>
        <dbReference type="Proteomes" id="UP001589627"/>
    </source>
</evidence>
<comment type="caution">
    <text evidence="1">The sequence shown here is derived from an EMBL/GenBank/DDBJ whole genome shotgun (WGS) entry which is preliminary data.</text>
</comment>
<protein>
    <submittedName>
        <fullName evidence="1">Uncharacterized protein</fullName>
    </submittedName>
</protein>
<keyword evidence="2" id="KW-1185">Reference proteome</keyword>
<evidence type="ECO:0000313" key="1">
    <source>
        <dbReference type="EMBL" id="MFB9831514.1"/>
    </source>
</evidence>
<dbReference type="Proteomes" id="UP001589627">
    <property type="component" value="Unassembled WGS sequence"/>
</dbReference>
<organism evidence="1 2">
    <name type="scientific">Actinoallomurus acaciae</name>
    <dbReference type="NCBI Taxonomy" id="502577"/>
    <lineage>
        <taxon>Bacteria</taxon>
        <taxon>Bacillati</taxon>
        <taxon>Actinomycetota</taxon>
        <taxon>Actinomycetes</taxon>
        <taxon>Streptosporangiales</taxon>
        <taxon>Thermomonosporaceae</taxon>
        <taxon>Actinoallomurus</taxon>
    </lineage>
</organism>
<name>A0ABV5YBF6_9ACTN</name>
<dbReference type="EMBL" id="JBHLZP010000020">
    <property type="protein sequence ID" value="MFB9831514.1"/>
    <property type="molecule type" value="Genomic_DNA"/>
</dbReference>
<proteinExistence type="predicted"/>